<sequence>MPLDTSSDEPRRALVALEMILSGDYITPTLNGELYFNKPPLYNWLIIGFYKLAGNYSSFALRLPMVISLLLFGLTIYGFVRRYMPVRKSPPAMVSFVVAMMVLTNGRVLIYDSLWSSIDIPFGWLTYSAMMLVYHFDQRRNYWALFLCTYALTALGFLTKGLPSVVFQALTLVSWFSYTRQFRRLFHPAHVVGVSLFLLIIGSYYIAYFSRNHIPLANVASVLFDESAKRTVSTFGIWETLLHLLTFPFEMIYHFVPYLLLLVLLFSRTSIKTIKREPFIAFNALVFSVNVLVYWTSPQVYARYLIGLLPLLFTVLAYFYYEHSVPDTPARKWIEWLWLGLTAIVTIGVWVAVFHPKTRIVDGIVWKTALVFFLLSVCAWWLWQDTQNRLGRMLLVMVVIRIGMNWITLPGRLASRQFYKDESERIARETRRRPLYGYRETIGSTGATDVNSFHIAAFRGQILRKTDTRIPNAYYIADSTSLVGNQYQPIDTVRLFDRHPARLVKF</sequence>
<gene>
    <name evidence="10" type="ORF">GK091_06785</name>
</gene>
<evidence type="ECO:0000313" key="10">
    <source>
        <dbReference type="EMBL" id="NEU66579.1"/>
    </source>
</evidence>
<evidence type="ECO:0000256" key="8">
    <source>
        <dbReference type="SAM" id="Phobius"/>
    </source>
</evidence>
<dbReference type="EMBL" id="JAAGNZ010000001">
    <property type="protein sequence ID" value="NEU66579.1"/>
    <property type="molecule type" value="Genomic_DNA"/>
</dbReference>
<dbReference type="PANTHER" id="PTHR33908">
    <property type="entry name" value="MANNOSYLTRANSFERASE YKCB-RELATED"/>
    <property type="match status" value="1"/>
</dbReference>
<feature type="transmembrane region" description="Helical" evidence="8">
    <location>
        <begin position="251"/>
        <end position="267"/>
    </location>
</feature>
<reference evidence="10 11" key="1">
    <citation type="submission" date="2020-02" db="EMBL/GenBank/DDBJ databases">
        <title>Draft genome sequence of two Spirosoma agri KCTC 52727 and Spirosoma terrae KCTC 52035.</title>
        <authorList>
            <person name="Rojas J."/>
            <person name="Ambika Manirajan B."/>
            <person name="Ratering S."/>
            <person name="Suarez C."/>
            <person name="Schnell S."/>
        </authorList>
    </citation>
    <scope>NUCLEOTIDE SEQUENCE [LARGE SCALE GENOMIC DNA]</scope>
    <source>
        <strain evidence="10 11">KCTC 52727</strain>
    </source>
</reference>
<feature type="transmembrane region" description="Helical" evidence="8">
    <location>
        <begin position="116"/>
        <end position="134"/>
    </location>
</feature>
<keyword evidence="2" id="KW-1003">Cell membrane</keyword>
<feature type="transmembrane region" description="Helical" evidence="8">
    <location>
        <begin position="301"/>
        <end position="321"/>
    </location>
</feature>
<feature type="transmembrane region" description="Helical" evidence="8">
    <location>
        <begin position="165"/>
        <end position="182"/>
    </location>
</feature>
<dbReference type="Proteomes" id="UP000477386">
    <property type="component" value="Unassembled WGS sequence"/>
</dbReference>
<evidence type="ECO:0000313" key="11">
    <source>
        <dbReference type="Proteomes" id="UP000477386"/>
    </source>
</evidence>
<evidence type="ECO:0000256" key="4">
    <source>
        <dbReference type="ARBA" id="ARBA00022679"/>
    </source>
</evidence>
<evidence type="ECO:0000256" key="3">
    <source>
        <dbReference type="ARBA" id="ARBA00022676"/>
    </source>
</evidence>
<feature type="transmembrane region" description="Helical" evidence="8">
    <location>
        <begin position="189"/>
        <end position="207"/>
    </location>
</feature>
<keyword evidence="7 8" id="KW-0472">Membrane</keyword>
<feature type="domain" description="Glycosyltransferase RgtA/B/C/D-like" evidence="9">
    <location>
        <begin position="37"/>
        <end position="201"/>
    </location>
</feature>
<evidence type="ECO:0000256" key="1">
    <source>
        <dbReference type="ARBA" id="ARBA00004651"/>
    </source>
</evidence>
<proteinExistence type="predicted"/>
<keyword evidence="6 8" id="KW-1133">Transmembrane helix</keyword>
<dbReference type="GO" id="GO:0016763">
    <property type="term" value="F:pentosyltransferase activity"/>
    <property type="evidence" value="ECO:0007669"/>
    <property type="project" value="TreeGrafter"/>
</dbReference>
<feature type="transmembrane region" description="Helical" evidence="8">
    <location>
        <begin position="390"/>
        <end position="409"/>
    </location>
</feature>
<dbReference type="InterPro" id="IPR038731">
    <property type="entry name" value="RgtA/B/C-like"/>
</dbReference>
<keyword evidence="3" id="KW-0328">Glycosyltransferase</keyword>
<keyword evidence="4 10" id="KW-0808">Transferase</keyword>
<keyword evidence="11" id="KW-1185">Reference proteome</keyword>
<name>A0A6M0IE94_9BACT</name>
<feature type="transmembrane region" description="Helical" evidence="8">
    <location>
        <begin position="333"/>
        <end position="352"/>
    </location>
</feature>
<evidence type="ECO:0000259" key="9">
    <source>
        <dbReference type="Pfam" id="PF13231"/>
    </source>
</evidence>
<dbReference type="GO" id="GO:0009103">
    <property type="term" value="P:lipopolysaccharide biosynthetic process"/>
    <property type="evidence" value="ECO:0007669"/>
    <property type="project" value="UniProtKB-ARBA"/>
</dbReference>
<evidence type="ECO:0000256" key="7">
    <source>
        <dbReference type="ARBA" id="ARBA00023136"/>
    </source>
</evidence>
<dbReference type="GO" id="GO:0005886">
    <property type="term" value="C:plasma membrane"/>
    <property type="evidence" value="ECO:0007669"/>
    <property type="project" value="UniProtKB-SubCell"/>
</dbReference>
<organism evidence="10 11">
    <name type="scientific">Spirosoma agri</name>
    <dbReference type="NCBI Taxonomy" id="1987381"/>
    <lineage>
        <taxon>Bacteria</taxon>
        <taxon>Pseudomonadati</taxon>
        <taxon>Bacteroidota</taxon>
        <taxon>Cytophagia</taxon>
        <taxon>Cytophagales</taxon>
        <taxon>Cytophagaceae</taxon>
        <taxon>Spirosoma</taxon>
    </lineage>
</organism>
<feature type="transmembrane region" description="Helical" evidence="8">
    <location>
        <begin position="92"/>
        <end position="110"/>
    </location>
</feature>
<evidence type="ECO:0000256" key="2">
    <source>
        <dbReference type="ARBA" id="ARBA00022475"/>
    </source>
</evidence>
<evidence type="ECO:0000256" key="6">
    <source>
        <dbReference type="ARBA" id="ARBA00022989"/>
    </source>
</evidence>
<dbReference type="GO" id="GO:0010041">
    <property type="term" value="P:response to iron(III) ion"/>
    <property type="evidence" value="ECO:0007669"/>
    <property type="project" value="TreeGrafter"/>
</dbReference>
<dbReference type="AlphaFoldDB" id="A0A6M0IE94"/>
<comment type="caution">
    <text evidence="10">The sequence shown here is derived from an EMBL/GenBank/DDBJ whole genome shotgun (WGS) entry which is preliminary data.</text>
</comment>
<evidence type="ECO:0000256" key="5">
    <source>
        <dbReference type="ARBA" id="ARBA00022692"/>
    </source>
</evidence>
<keyword evidence="5 8" id="KW-0812">Transmembrane</keyword>
<feature type="transmembrane region" description="Helical" evidence="8">
    <location>
        <begin position="141"/>
        <end position="159"/>
    </location>
</feature>
<feature type="transmembrane region" description="Helical" evidence="8">
    <location>
        <begin position="364"/>
        <end position="383"/>
    </location>
</feature>
<feature type="transmembrane region" description="Helical" evidence="8">
    <location>
        <begin position="59"/>
        <end position="80"/>
    </location>
</feature>
<accession>A0A6M0IE94</accession>
<dbReference type="PANTHER" id="PTHR33908:SF3">
    <property type="entry name" value="UNDECAPRENYL PHOSPHATE-ALPHA-4-AMINO-4-DEOXY-L-ARABINOSE ARABINOSYL TRANSFERASE"/>
    <property type="match status" value="1"/>
</dbReference>
<dbReference type="InterPro" id="IPR050297">
    <property type="entry name" value="LipidA_mod_glycosyltrf_83"/>
</dbReference>
<protein>
    <submittedName>
        <fullName evidence="10">Glycosyl transferase</fullName>
    </submittedName>
</protein>
<dbReference type="Pfam" id="PF13231">
    <property type="entry name" value="PMT_2"/>
    <property type="match status" value="1"/>
</dbReference>
<comment type="subcellular location">
    <subcellularLocation>
        <location evidence="1">Cell membrane</location>
        <topology evidence="1">Multi-pass membrane protein</topology>
    </subcellularLocation>
</comment>
<feature type="transmembrane region" description="Helical" evidence="8">
    <location>
        <begin position="279"/>
        <end position="295"/>
    </location>
</feature>